<dbReference type="AlphaFoldDB" id="A0A6G1MB11"/>
<name>A0A6G1MB11_ORBOL</name>
<accession>A0A6G1MB11</accession>
<feature type="compositionally biased region" description="Polar residues" evidence="1">
    <location>
        <begin position="1"/>
        <end position="21"/>
    </location>
</feature>
<feature type="region of interest" description="Disordered" evidence="1">
    <location>
        <begin position="1"/>
        <end position="29"/>
    </location>
</feature>
<dbReference type="Proteomes" id="UP000614610">
    <property type="component" value="Unassembled WGS sequence"/>
</dbReference>
<proteinExistence type="predicted"/>
<organism evidence="3 4">
    <name type="scientific">Orbilia oligospora</name>
    <name type="common">Nematode-trapping fungus</name>
    <name type="synonym">Arthrobotrys oligospora</name>
    <dbReference type="NCBI Taxonomy" id="2813651"/>
    <lineage>
        <taxon>Eukaryota</taxon>
        <taxon>Fungi</taxon>
        <taxon>Dikarya</taxon>
        <taxon>Ascomycota</taxon>
        <taxon>Pezizomycotina</taxon>
        <taxon>Orbiliomycetes</taxon>
        <taxon>Orbiliales</taxon>
        <taxon>Orbiliaceae</taxon>
        <taxon>Orbilia</taxon>
    </lineage>
</organism>
<evidence type="ECO:0000256" key="1">
    <source>
        <dbReference type="SAM" id="MobiDB-lite"/>
    </source>
</evidence>
<dbReference type="EMBL" id="WIWS01000006">
    <property type="protein sequence ID" value="KAF3227613.1"/>
    <property type="molecule type" value="Genomic_DNA"/>
</dbReference>
<sequence>MEYKSNTPKLQSQRIYQQMTTPSPPRGQPLCAGAQTRIQALKEEMATLEDAPGLRELYSRIIRDYETGKIIWQRGAGYVYDTKTYACLGRHTEMSSEVLRNPSTWTEFCSDEPIVQFMNEQSGKGGSGSRKLSR</sequence>
<evidence type="ECO:0000313" key="4">
    <source>
        <dbReference type="Proteomes" id="UP000472727"/>
    </source>
</evidence>
<dbReference type="EMBL" id="WIWT01000016">
    <property type="protein sequence ID" value="KAF3216402.1"/>
    <property type="molecule type" value="Genomic_DNA"/>
</dbReference>
<comment type="caution">
    <text evidence="3">The sequence shown here is derived from an EMBL/GenBank/DDBJ whole genome shotgun (WGS) entry which is preliminary data.</text>
</comment>
<dbReference type="Proteomes" id="UP000472727">
    <property type="component" value="Unassembled WGS sequence"/>
</dbReference>
<evidence type="ECO:0000313" key="2">
    <source>
        <dbReference type="EMBL" id="KAF3216402.1"/>
    </source>
</evidence>
<gene>
    <name evidence="3" type="ORF">TWF106_009127</name>
    <name evidence="2" type="ORF">TWF679_003022</name>
</gene>
<evidence type="ECO:0000313" key="3">
    <source>
        <dbReference type="EMBL" id="KAF3227613.1"/>
    </source>
</evidence>
<dbReference type="OrthoDB" id="5294474at2759"/>
<protein>
    <submittedName>
        <fullName evidence="3">Uncharacterized protein</fullName>
    </submittedName>
</protein>
<reference evidence="3 4" key="1">
    <citation type="submission" date="2019-06" db="EMBL/GenBank/DDBJ databases">
        <authorList>
            <person name="Palmer J.M."/>
        </authorList>
    </citation>
    <scope>NUCLEOTIDE SEQUENCE [LARGE SCALE GENOMIC DNA]</scope>
    <source>
        <strain evidence="3 4">TWF106</strain>
        <strain evidence="2">TWF679</strain>
    </source>
</reference>